<dbReference type="Pfam" id="PF13561">
    <property type="entry name" value="adh_short_C2"/>
    <property type="match status" value="1"/>
</dbReference>
<dbReference type="PRINTS" id="PR00080">
    <property type="entry name" value="SDRFAMILY"/>
</dbReference>
<protein>
    <submittedName>
        <fullName evidence="3">Uncharacterized protein</fullName>
    </submittedName>
</protein>
<name>A0ABY8TTV6_TETOB</name>
<comment type="similarity">
    <text evidence="1">Belongs to the short-chain dehydrogenases/reductases (SDR) family.</text>
</comment>
<keyword evidence="2" id="KW-0560">Oxidoreductase</keyword>
<dbReference type="Gene3D" id="3.40.50.720">
    <property type="entry name" value="NAD(P)-binding Rossmann-like Domain"/>
    <property type="match status" value="1"/>
</dbReference>
<evidence type="ECO:0000313" key="4">
    <source>
        <dbReference type="Proteomes" id="UP001244341"/>
    </source>
</evidence>
<organism evidence="3 4">
    <name type="scientific">Tetradesmus obliquus</name>
    <name type="common">Green alga</name>
    <name type="synonym">Acutodesmus obliquus</name>
    <dbReference type="NCBI Taxonomy" id="3088"/>
    <lineage>
        <taxon>Eukaryota</taxon>
        <taxon>Viridiplantae</taxon>
        <taxon>Chlorophyta</taxon>
        <taxon>core chlorophytes</taxon>
        <taxon>Chlorophyceae</taxon>
        <taxon>CS clade</taxon>
        <taxon>Sphaeropleales</taxon>
        <taxon>Scenedesmaceae</taxon>
        <taxon>Tetradesmus</taxon>
    </lineage>
</organism>
<dbReference type="InterPro" id="IPR011990">
    <property type="entry name" value="TPR-like_helical_dom_sf"/>
</dbReference>
<dbReference type="InterPro" id="IPR002347">
    <property type="entry name" value="SDR_fam"/>
</dbReference>
<dbReference type="InterPro" id="IPR036291">
    <property type="entry name" value="NAD(P)-bd_dom_sf"/>
</dbReference>
<reference evidence="3 4" key="1">
    <citation type="submission" date="2023-05" db="EMBL/GenBank/DDBJ databases">
        <title>A 100% complete, gapless, phased diploid assembly of the Scenedesmus obliquus UTEX 3031 genome.</title>
        <authorList>
            <person name="Biondi T.C."/>
            <person name="Hanschen E.R."/>
            <person name="Kwon T."/>
            <person name="Eng W."/>
            <person name="Kruse C.P.S."/>
            <person name="Koehler S.I."/>
            <person name="Kunde Y."/>
            <person name="Gleasner C.D."/>
            <person name="You Mak K.T."/>
            <person name="Polle J."/>
            <person name="Hovde B.T."/>
            <person name="Starkenburg S.R."/>
        </authorList>
    </citation>
    <scope>NUCLEOTIDE SEQUENCE [LARGE SCALE GENOMIC DNA]</scope>
    <source>
        <strain evidence="3 4">DOE0152z</strain>
    </source>
</reference>
<sequence length="519" mass="56686">MSTLAAVTRSVSSVQCQGLRQQARPHTRPFTAVVRRSSSYSSSVHARSSKQQQYAWAAGKDMLLKPLQATENDGSTFDYDEPETAKEAIDLGLVLCKQQKWDKALTIFEQGLTLPGTGIKRFRDKPRLISDGEKMASLYNIACCHAQLQDARSGLVALSGCMELGYTDFNQIRTDPDLEFLRKDSRFEGLMDRFQKKSSGFLGLDFSGLFGNKLLSENLCDKSTTMAAASPERVKEQIKPEESEKQAHQPGMEVDMDTKPIYIRDSYKGSGKLQGKVAIITGGDSGIGRAVAVHFAREGADVAILYLDEHNDADEVVELVKKEGRKCLKFSGDVSKPETAGDVVGKVVQELGRLDILVNNASVQHMAMGLEDITPEQLQETFAVNVFGYFYMAQAALPHMKEGASIINTSSVTAYKGSPKLVDYSATKGAQVSFTRALSNQLVSKNIRVNAVAPGPIWTPLIPATFPKEMIDEWKSEAQMKRPGQPCEVAPCYVFLASEDGSYVSGQTLHPNGGTVVSG</sequence>
<dbReference type="PANTHER" id="PTHR48107:SF16">
    <property type="entry name" value="NADPH-DEPENDENT ALDEHYDE REDUCTASE 1, CHLOROPLASTIC"/>
    <property type="match status" value="1"/>
</dbReference>
<dbReference type="PRINTS" id="PR00081">
    <property type="entry name" value="GDHRDH"/>
</dbReference>
<dbReference type="SUPFAM" id="SSF48452">
    <property type="entry name" value="TPR-like"/>
    <property type="match status" value="1"/>
</dbReference>
<dbReference type="CDD" id="cd05355">
    <property type="entry name" value="SDR_c1"/>
    <property type="match status" value="1"/>
</dbReference>
<dbReference type="NCBIfam" id="NF047558">
    <property type="entry name" value="TPR_END_plus"/>
    <property type="match status" value="1"/>
</dbReference>
<dbReference type="PANTHER" id="PTHR48107">
    <property type="entry name" value="NADPH-DEPENDENT ALDEHYDE REDUCTASE-LIKE PROTEIN, CHLOROPLASTIC-RELATED"/>
    <property type="match status" value="1"/>
</dbReference>
<keyword evidence="4" id="KW-1185">Reference proteome</keyword>
<evidence type="ECO:0000256" key="1">
    <source>
        <dbReference type="ARBA" id="ARBA00006484"/>
    </source>
</evidence>
<evidence type="ECO:0000313" key="3">
    <source>
        <dbReference type="EMBL" id="WIA11747.1"/>
    </source>
</evidence>
<dbReference type="SUPFAM" id="SSF51735">
    <property type="entry name" value="NAD(P)-binding Rossmann-fold domains"/>
    <property type="match status" value="1"/>
</dbReference>
<dbReference type="EMBL" id="CP126210">
    <property type="protein sequence ID" value="WIA11747.1"/>
    <property type="molecule type" value="Genomic_DNA"/>
</dbReference>
<evidence type="ECO:0000256" key="2">
    <source>
        <dbReference type="ARBA" id="ARBA00023002"/>
    </source>
</evidence>
<accession>A0ABY8TTV6</accession>
<gene>
    <name evidence="3" type="ORF">OEZ85_011842</name>
</gene>
<dbReference type="Proteomes" id="UP001244341">
    <property type="component" value="Chromosome 3b"/>
</dbReference>
<proteinExistence type="inferred from homology"/>